<dbReference type="AlphaFoldDB" id="A0A1Y2CU39"/>
<accession>A0A1Y2CU39</accession>
<dbReference type="EMBL" id="MCGO01000008">
    <property type="protein sequence ID" value="ORY49855.1"/>
    <property type="molecule type" value="Genomic_DNA"/>
</dbReference>
<gene>
    <name evidence="2" type="ORF">BCR33DRAFT_734619</name>
</gene>
<evidence type="ECO:0000313" key="2">
    <source>
        <dbReference type="EMBL" id="ORY49855.1"/>
    </source>
</evidence>
<evidence type="ECO:0000256" key="1">
    <source>
        <dbReference type="SAM" id="MobiDB-lite"/>
    </source>
</evidence>
<name>A0A1Y2CU39_9FUNG</name>
<comment type="caution">
    <text evidence="2">The sequence shown here is derived from an EMBL/GenBank/DDBJ whole genome shotgun (WGS) entry which is preliminary data.</text>
</comment>
<proteinExistence type="predicted"/>
<keyword evidence="3" id="KW-1185">Reference proteome</keyword>
<organism evidence="2 3">
    <name type="scientific">Rhizoclosmatium globosum</name>
    <dbReference type="NCBI Taxonomy" id="329046"/>
    <lineage>
        <taxon>Eukaryota</taxon>
        <taxon>Fungi</taxon>
        <taxon>Fungi incertae sedis</taxon>
        <taxon>Chytridiomycota</taxon>
        <taxon>Chytridiomycota incertae sedis</taxon>
        <taxon>Chytridiomycetes</taxon>
        <taxon>Chytridiales</taxon>
        <taxon>Chytriomycetaceae</taxon>
        <taxon>Rhizoclosmatium</taxon>
    </lineage>
</organism>
<evidence type="ECO:0000313" key="3">
    <source>
        <dbReference type="Proteomes" id="UP000193642"/>
    </source>
</evidence>
<feature type="region of interest" description="Disordered" evidence="1">
    <location>
        <begin position="217"/>
        <end position="237"/>
    </location>
</feature>
<dbReference type="Proteomes" id="UP000193642">
    <property type="component" value="Unassembled WGS sequence"/>
</dbReference>
<reference evidence="2 3" key="1">
    <citation type="submission" date="2016-07" db="EMBL/GenBank/DDBJ databases">
        <title>Pervasive Adenine N6-methylation of Active Genes in Fungi.</title>
        <authorList>
            <consortium name="DOE Joint Genome Institute"/>
            <person name="Mondo S.J."/>
            <person name="Dannebaum R.O."/>
            <person name="Kuo R.C."/>
            <person name="Labutti K."/>
            <person name="Haridas S."/>
            <person name="Kuo A."/>
            <person name="Salamov A."/>
            <person name="Ahrendt S.R."/>
            <person name="Lipzen A."/>
            <person name="Sullivan W."/>
            <person name="Andreopoulos W.B."/>
            <person name="Clum A."/>
            <person name="Lindquist E."/>
            <person name="Daum C."/>
            <person name="Ramamoorthy G.K."/>
            <person name="Gryganskyi A."/>
            <person name="Culley D."/>
            <person name="Magnuson J.K."/>
            <person name="James T.Y."/>
            <person name="O'Malley M.A."/>
            <person name="Stajich J.E."/>
            <person name="Spatafora J.W."/>
            <person name="Visel A."/>
            <person name="Grigoriev I.V."/>
        </authorList>
    </citation>
    <scope>NUCLEOTIDE SEQUENCE [LARGE SCALE GENOMIC DNA]</scope>
    <source>
        <strain evidence="2 3">JEL800</strain>
    </source>
</reference>
<dbReference type="OrthoDB" id="2162704at2759"/>
<sequence length="463" mass="50750">MTLGLPPKQTACSLQPDCGASAFSQQVNNFAGITPPGEGIKTEDHSGQIWIAGIGYQSPWAAVGMAVGCCAGLAIGLLLLQQRAIARQESLFGDDFENKTAVNINQTTENIAEEPVTMPSLIPLQELEEIVVQESTQKEDTALPQLNEAPEYELRSYDNLNFESREEANNLYSAVTVTSYCEQEQSEVSPPLEVTPLPSITPDVNEEALSLPLQQPTVSSTEPVAQDIPSAAPPKIDAEPIKSQDLERELVVASERSSLASERRPSHVKELKARFEANALELKAKKLEEYKPVPKAKIKVVVETKDILANTNQEVLEIQKPPTQSHVKPNDTILPHLVIPAIDVPVVEVAPIQPLAPEPSLKANIEGPPVEVVPSRSRRPSTKLEPIQEDKPLDFGRKVRHGRKAKSLYKQQLQQEFIKEYGYAVGKTLREAIVQSAVQAVIVPTTQKKSPTRSPLLFLFVSL</sequence>
<protein>
    <submittedName>
        <fullName evidence="2">Uncharacterized protein</fullName>
    </submittedName>
</protein>